<reference evidence="1" key="1">
    <citation type="journal article" date="2020" name="Nature">
        <title>Giant virus diversity and host interactions through global metagenomics.</title>
        <authorList>
            <person name="Schulz F."/>
            <person name="Roux S."/>
            <person name="Paez-Espino D."/>
            <person name="Jungbluth S."/>
            <person name="Walsh D.A."/>
            <person name="Denef V.J."/>
            <person name="McMahon K.D."/>
            <person name="Konstantinidis K.T."/>
            <person name="Eloe-Fadrosh E.A."/>
            <person name="Kyrpides N.C."/>
            <person name="Woyke T."/>
        </authorList>
    </citation>
    <scope>NUCLEOTIDE SEQUENCE</scope>
    <source>
        <strain evidence="1">GVMAG-M-3300021120-1</strain>
    </source>
</reference>
<dbReference type="AlphaFoldDB" id="A0A6C0CH03"/>
<sequence>MNKRVEISDDTFSEELQTFGLLREFIPNKDERNKIKTSELKAEFIDWVESIPEDEWDEEEFNENLVFYLTHFFEYKYGYPDE</sequence>
<protein>
    <submittedName>
        <fullName evidence="1">Uncharacterized protein</fullName>
    </submittedName>
</protein>
<proteinExistence type="predicted"/>
<name>A0A6C0CH03_9ZZZZ</name>
<organism evidence="1">
    <name type="scientific">viral metagenome</name>
    <dbReference type="NCBI Taxonomy" id="1070528"/>
    <lineage>
        <taxon>unclassified sequences</taxon>
        <taxon>metagenomes</taxon>
        <taxon>organismal metagenomes</taxon>
    </lineage>
</organism>
<evidence type="ECO:0000313" key="1">
    <source>
        <dbReference type="EMBL" id="QHT03721.1"/>
    </source>
</evidence>
<dbReference type="EMBL" id="MN739416">
    <property type="protein sequence ID" value="QHT03721.1"/>
    <property type="molecule type" value="Genomic_DNA"/>
</dbReference>
<accession>A0A6C0CH03</accession>